<dbReference type="STRING" id="89524.SAMN05444370_101385"/>
<sequence>MATDYLCKRCNIVFTGFDPIRFGSSPQLSFPECPNGSMAQYLATGRLPEGEGDILGLMNRDALAHPVTLAVVEKLPEVTPPQTVAVPPKPTGLTGAWGSGTLVIKEETPEERKARLMEEAKAAQKRHVEKIEAEKATRVGKLLKRIEVMIKGGGGEKTANFPKDLEYGFKKGGNQLSEDSAIITLAGAEWAKLAHRTFRDAAWKKNWEQYQANFEQDIVIGDRSQGKHNVHVVAT</sequence>
<dbReference type="Proteomes" id="UP000198703">
    <property type="component" value="Unassembled WGS sequence"/>
</dbReference>
<organism evidence="1 2">
    <name type="scientific">Rubrimonas cliftonensis</name>
    <dbReference type="NCBI Taxonomy" id="89524"/>
    <lineage>
        <taxon>Bacteria</taxon>
        <taxon>Pseudomonadati</taxon>
        <taxon>Pseudomonadota</taxon>
        <taxon>Alphaproteobacteria</taxon>
        <taxon>Rhodobacterales</taxon>
        <taxon>Paracoccaceae</taxon>
        <taxon>Rubrimonas</taxon>
    </lineage>
</organism>
<evidence type="ECO:0000313" key="2">
    <source>
        <dbReference type="Proteomes" id="UP000198703"/>
    </source>
</evidence>
<evidence type="ECO:0000313" key="1">
    <source>
        <dbReference type="EMBL" id="SDZ79474.1"/>
    </source>
</evidence>
<gene>
    <name evidence="1" type="ORF">SAMN05444370_101385</name>
</gene>
<dbReference type="EMBL" id="FNQM01000001">
    <property type="protein sequence ID" value="SDZ79474.1"/>
    <property type="molecule type" value="Genomic_DNA"/>
</dbReference>
<dbReference type="AlphaFoldDB" id="A0A1H3VZ54"/>
<protein>
    <submittedName>
        <fullName evidence="1">Uncharacterized protein</fullName>
    </submittedName>
</protein>
<keyword evidence="2" id="KW-1185">Reference proteome</keyword>
<accession>A0A1H3VZ54</accession>
<proteinExistence type="predicted"/>
<name>A0A1H3VZ54_9RHOB</name>
<dbReference type="RefSeq" id="WP_093247822.1">
    <property type="nucleotide sequence ID" value="NZ_FNQM01000001.1"/>
</dbReference>
<reference evidence="1 2" key="1">
    <citation type="submission" date="2016-10" db="EMBL/GenBank/DDBJ databases">
        <authorList>
            <person name="de Groot N.N."/>
        </authorList>
    </citation>
    <scope>NUCLEOTIDE SEQUENCE [LARGE SCALE GENOMIC DNA]</scope>
    <source>
        <strain evidence="1 2">DSM 15345</strain>
    </source>
</reference>